<gene>
    <name evidence="1" type="ORF">CCS77_1096</name>
</gene>
<sequence>MKFCKILHIKIHIINISKILKFMNKHTISLNLNLLEF</sequence>
<name>A0A2R4P0E1_9BACT</name>
<proteinExistence type="predicted"/>
<dbReference type="AlphaFoldDB" id="A0A2R4P0E1"/>
<dbReference type="EMBL" id="CP021642">
    <property type="protein sequence ID" value="AVX44157.1"/>
    <property type="molecule type" value="Genomic_DNA"/>
</dbReference>
<reference evidence="1 2" key="1">
    <citation type="journal article" date="2018" name="Emerg. Microbes Infect.">
        <title>Genomic analysis of oral Campylobacter concisus strains identified a potential bacterial molecular marker associated with active Crohn's disease.</title>
        <authorList>
            <person name="Liu F."/>
            <person name="Ma R."/>
            <person name="Tay C.Y.A."/>
            <person name="Octavia S."/>
            <person name="Lan R."/>
            <person name="Chung H.K.L."/>
            <person name="Riordan S.M."/>
            <person name="Grimm M.C."/>
            <person name="Leong R.W."/>
            <person name="Tanaka M.M."/>
            <person name="Connor S."/>
            <person name="Zhang L."/>
        </authorList>
    </citation>
    <scope>NUCLEOTIDE SEQUENCE [LARGE SCALE GENOMIC DNA]</scope>
    <source>
        <strain evidence="1 2">P2CDO4</strain>
    </source>
</reference>
<evidence type="ECO:0000313" key="1">
    <source>
        <dbReference type="EMBL" id="AVX44157.1"/>
    </source>
</evidence>
<evidence type="ECO:0000313" key="2">
    <source>
        <dbReference type="Proteomes" id="UP000241854"/>
    </source>
</evidence>
<organism evidence="1 2">
    <name type="scientific">Campylobacter concisus</name>
    <dbReference type="NCBI Taxonomy" id="199"/>
    <lineage>
        <taxon>Bacteria</taxon>
        <taxon>Pseudomonadati</taxon>
        <taxon>Campylobacterota</taxon>
        <taxon>Epsilonproteobacteria</taxon>
        <taxon>Campylobacterales</taxon>
        <taxon>Campylobacteraceae</taxon>
        <taxon>Campylobacter</taxon>
    </lineage>
</organism>
<dbReference type="Proteomes" id="UP000241854">
    <property type="component" value="Chromosome"/>
</dbReference>
<protein>
    <submittedName>
        <fullName evidence="1">Uncharacterized protein</fullName>
    </submittedName>
</protein>
<accession>A0A2R4P0E1</accession>